<dbReference type="Proteomes" id="UP000020077">
    <property type="component" value="Unassembled WGS sequence"/>
</dbReference>
<organism evidence="2 3">
    <name type="scientific">Candidatus Accumulibacter phosphatis</name>
    <dbReference type="NCBI Taxonomy" id="327160"/>
    <lineage>
        <taxon>Bacteria</taxon>
        <taxon>Pseudomonadati</taxon>
        <taxon>Pseudomonadota</taxon>
        <taxon>Betaproteobacteria</taxon>
        <taxon>Candidatus Accumulibacter</taxon>
    </lineage>
</organism>
<dbReference type="GO" id="GO:0003677">
    <property type="term" value="F:DNA binding"/>
    <property type="evidence" value="ECO:0007669"/>
    <property type="project" value="InterPro"/>
</dbReference>
<dbReference type="AlphaFoldDB" id="A0A080LUR4"/>
<accession>A0A080LUR4</accession>
<evidence type="ECO:0000259" key="1">
    <source>
        <dbReference type="Pfam" id="PF01548"/>
    </source>
</evidence>
<feature type="domain" description="Transposase IS110-like N-terminal" evidence="1">
    <location>
        <begin position="14"/>
        <end position="65"/>
    </location>
</feature>
<dbReference type="GO" id="GO:0004803">
    <property type="term" value="F:transposase activity"/>
    <property type="evidence" value="ECO:0007669"/>
    <property type="project" value="InterPro"/>
</dbReference>
<proteinExistence type="predicted"/>
<sequence>MEQARAQRNRSLRLQPGQSRVAMESTGVYWIPWFELLESRGFTVLQVNARPVKNVSGRKSDVLDCQCAECCERWRDLALAHLSTDRARCTVEKSYST</sequence>
<comment type="caution">
    <text evidence="2">The sequence shown here is derived from an EMBL/GenBank/DDBJ whole genome shotgun (WGS) entry which is preliminary data.</text>
</comment>
<gene>
    <name evidence="2" type="ORF">AW09_002537</name>
</gene>
<dbReference type="InterPro" id="IPR002525">
    <property type="entry name" value="Transp_IS110-like_N"/>
</dbReference>
<evidence type="ECO:0000313" key="2">
    <source>
        <dbReference type="EMBL" id="KFB72283.1"/>
    </source>
</evidence>
<dbReference type="EMBL" id="JDVG02000411">
    <property type="protein sequence ID" value="KFB72283.1"/>
    <property type="molecule type" value="Genomic_DNA"/>
</dbReference>
<reference evidence="2 3" key="1">
    <citation type="submission" date="2014-02" db="EMBL/GenBank/DDBJ databases">
        <title>Expanding our view of genomic diversity in Candidatus Accumulibacter clades.</title>
        <authorList>
            <person name="Skennerton C.T."/>
            <person name="Barr J.J."/>
            <person name="Slater F.R."/>
            <person name="Bond P.L."/>
            <person name="Tyson G.W."/>
        </authorList>
    </citation>
    <scope>NUCLEOTIDE SEQUENCE [LARGE SCALE GENOMIC DNA]</scope>
    <source>
        <strain evidence="3">BA-91</strain>
    </source>
</reference>
<dbReference type="GO" id="GO:0006313">
    <property type="term" value="P:DNA transposition"/>
    <property type="evidence" value="ECO:0007669"/>
    <property type="project" value="InterPro"/>
</dbReference>
<protein>
    <recommendedName>
        <fullName evidence="1">Transposase IS110-like N-terminal domain-containing protein</fullName>
    </recommendedName>
</protein>
<evidence type="ECO:0000313" key="3">
    <source>
        <dbReference type="Proteomes" id="UP000020077"/>
    </source>
</evidence>
<dbReference type="Pfam" id="PF01548">
    <property type="entry name" value="DEDD_Tnp_IS110"/>
    <property type="match status" value="1"/>
</dbReference>
<name>A0A080LUR4_9PROT</name>